<dbReference type="SUPFAM" id="SSF49265">
    <property type="entry name" value="Fibronectin type III"/>
    <property type="match status" value="1"/>
</dbReference>
<sequence length="2298" mass="251164">MKYIYNIPLLAFIFTLTSVMNAQTNVSGIINTNTTWTQANSPYIVTGNILVQTGSTLTIDPGVVVKVNLGLYIRIDGKINCVGTTNNFIIFESNTLNPQNGNWTGINIRPTGGGLINSEQNYISGSQFKYTKIKHANNGLYIYNTGIYVDNCEFIDNNNGIELRNTNGVVINSSTFFDNNSGIYSEYETFLPNDVSNNIINTYIKNNVFNENGNGIDLNLNQRSFENLIIYKNRFTNNDIGIDFSGGGYGCKIISTDIDNNIFNNNSIGLQVGQIYGYGGNSGEPQGASPFKVVKNTFVNNPIYWNYGGGVSGVTSKIKNNIIYNPSSGVNSSNLDNGIYFTGGTQKNDTISNNLIYSLRESISLQDSYTDPSNKIFLNNTIIGNPKYSDQMISIFGEGHVFNHNNLKVFSNKFTFKNNSSSIINAENNFWSTSNENEIQAAIYDFNDNFELGLVDYTPYLNTPNILAPISPPINVVKTISGNDVVLTWNANLESDLSGYKLYFGNPTGYSYDNVIDLGNVTSYTIANGNLSNEYALTAYDNLANNIEDQVEGNESWFSIANALPELPSNITVEVAPRKSKLSWTLSSSNNVTGYKIFKGTSPNPTTLLTTVSNSTVSYTDTELTNGTTYYYSIKSIDSNGLESVSSPDLSATPTNTWYVATTGAIDGFGSSNSPMNAIQTAIDASEDLDLVIVSPGTYYENLTIYEKVITVSTPNPNSSSSNTIIDGGANGFPVVLIEGNSANLNNLNAELKFSGFTIQNGLSPTYEIAGGLVVKGIGHPNLQIKLEHLIIENNIATNAPGGSYFYYTNKLLLNDITYRNNNGVSTLGAFNANFEMDKCQFYNNTSTTTLFDFWHNSSTNSYSIIKNSLIKNNTGNGTFNVMDGLIFNSTIVTSGLNNSFRGKSAIINSIIGQNQFISSTEGLLNISNSLIQDGQNSVTVSIPTFLTYQNNLSGDIQFVNSSQENFRLSDYSKAIGHGVNSINLYSINYDLNSGNSNDLDNNIRPFPAGSNIDLGAYENELATTLHNSTIYVATDGNNTGSVGLETAPFATIQAAINYAIDGDQILVKPGTYTGTFSVTKSISISSTDGYQQTNLVVLGMHQSIFDINGGDFSNLINVNITGFKFSTNTPNIIQTGISVSVGAFAKVEKCWFENISKSFGTYYGFYDVINSVFKNVGDVAFHDAGYSNNDRLSRIINCTIINANKITVAQSQYYHKIYNTIITRENQSLEPYFTSGVFPYLEKVLIDSNPNTQSGSVFTTISSINDIYFNDILNNDYSLKNYSPAIGYGGALSEVLDDIDGNPRPGPILSFPDVGAYENPLATPSNAPPKMDAINDISIDEDAPQQTIMLTGINDGDLFSNQNLSLSFTNDQTDLFSEFTLNYVPNSSTASITFTPAPDAHGLANITLNLQDSGSETNGGINNSSFTFSITINPINDAPVANDDIVTIDEDNSIIINVIQNDTDVDGNINPETLLIMTPPAHGSVTVNNLTGEVTYTPNENYFGQDEFVYEVCDDGFPLPSLCDQATVFITINPINDAPVANDVFVSSDEDTPIVINVTQNNTDVDGNIDPETLQILTPPEHGSVTVNNLTGEVTYTPNENYFGQDEFVYEICDDGFPLPSLCDQATVFVTINAINDAPVANDDEINLDEDSPIVINVIQNDTDVDGNIDPETLQILTPPEHGSVTVNNLTGEVTYTPNENYFGQDTFTYQVCDNGFPLPALCDQANVNITINPINDAPVANDDEINLDEGSSANILTNGNNSVLDNDFDVDGDVITAILVQGPSHGSLILNEDGTFLYTHDNSETILDSFTYKANDGILDSNIATVTITINPVNNNFPSDINLSQNTIEENTTGVLIGSFETIDLDLPFDSHTYQLVNGEGDSDNSSFEIINNELYNIMPFDYETVQLLSIRVRSTDDNNQFFEKSFMLNVINVNDISISFNVTDAYCEGELGDGSIQITSINETLGVLSFNWSASNGGIVPEGQGNNQDLINLTPGTYHLTLQDEYFEFTETFEVNLIPAYNELQICYISSDEVETQKNRIFLNKTGAYNTSEYEILRETNVSNIYESIGFLNPEQESYLDENSNNLMTEYKYKVRAIDNCGNSSNLSTFHKTILLQSSVAVNNSVNLNWTIYLGVEYSSYQIYRKVDNGSFELLATVSSSTQSYNDVTANVTTSTYEYYISISAPDCSDSQSQDKMSFSSAEIKSNILNTSNLNVLTHTADLGVSIYPNPSSNEINIAINDAIPFLKAEIIDLSGKLVLSSKEKSISIKDLPSSSYIIKIYTQQGNASKVFIKK</sequence>
<dbReference type="CDD" id="cd11304">
    <property type="entry name" value="Cadherin_repeat"/>
    <property type="match status" value="1"/>
</dbReference>
<evidence type="ECO:0000259" key="4">
    <source>
        <dbReference type="PROSITE" id="PS50853"/>
    </source>
</evidence>
<dbReference type="InterPro" id="IPR006626">
    <property type="entry name" value="PbH1"/>
</dbReference>
<evidence type="ECO:0000313" key="6">
    <source>
        <dbReference type="Proteomes" id="UP000643701"/>
    </source>
</evidence>
<organism evidence="5 6">
    <name type="scientific">Psychroflexus maritimus</name>
    <dbReference type="NCBI Taxonomy" id="2714865"/>
    <lineage>
        <taxon>Bacteria</taxon>
        <taxon>Pseudomonadati</taxon>
        <taxon>Bacteroidota</taxon>
        <taxon>Flavobacteriia</taxon>
        <taxon>Flavobacteriales</taxon>
        <taxon>Flavobacteriaceae</taxon>
        <taxon>Psychroflexus</taxon>
    </lineage>
</organism>
<dbReference type="InterPro" id="IPR003961">
    <property type="entry name" value="FN3_dom"/>
</dbReference>
<dbReference type="GO" id="GO:0016020">
    <property type="term" value="C:membrane"/>
    <property type="evidence" value="ECO:0007669"/>
    <property type="project" value="InterPro"/>
</dbReference>
<dbReference type="InterPro" id="IPR002126">
    <property type="entry name" value="Cadherin-like_dom"/>
</dbReference>
<dbReference type="InterPro" id="IPR011050">
    <property type="entry name" value="Pectin_lyase_fold/virulence"/>
</dbReference>
<dbReference type="Gene3D" id="2.60.40.3440">
    <property type="match status" value="2"/>
</dbReference>
<dbReference type="NCBIfam" id="TIGR01965">
    <property type="entry name" value="VCBS_repeat"/>
    <property type="match status" value="1"/>
</dbReference>
<feature type="domain" description="Fibronectin type-III" evidence="4">
    <location>
        <begin position="567"/>
        <end position="657"/>
    </location>
</feature>
<evidence type="ECO:0000256" key="2">
    <source>
        <dbReference type="SAM" id="SignalP"/>
    </source>
</evidence>
<dbReference type="SMART" id="SM00060">
    <property type="entry name" value="FN3"/>
    <property type="match status" value="1"/>
</dbReference>
<comment type="caution">
    <text evidence="5">The sequence shown here is derived from an EMBL/GenBank/DDBJ whole genome shotgun (WGS) entry which is preliminary data.</text>
</comment>
<dbReference type="Pfam" id="PF18962">
    <property type="entry name" value="Por_Secre_tail"/>
    <property type="match status" value="1"/>
</dbReference>
<reference evidence="5" key="1">
    <citation type="submission" date="2020-03" db="EMBL/GenBank/DDBJ databases">
        <title>Psychroflexus Maritimus sp. nov., isolate from marine sediment.</title>
        <authorList>
            <person name="Zhong Y.-L."/>
        </authorList>
    </citation>
    <scope>NUCLEOTIDE SEQUENCE</scope>
    <source>
        <strain evidence="5">C1</strain>
    </source>
</reference>
<evidence type="ECO:0000256" key="1">
    <source>
        <dbReference type="ARBA" id="ARBA00022729"/>
    </source>
</evidence>
<dbReference type="GO" id="GO:0005509">
    <property type="term" value="F:calcium ion binding"/>
    <property type="evidence" value="ECO:0007669"/>
    <property type="project" value="InterPro"/>
</dbReference>
<dbReference type="EMBL" id="JAANAS010000057">
    <property type="protein sequence ID" value="NGZ90221.1"/>
    <property type="molecule type" value="Genomic_DNA"/>
</dbReference>
<protein>
    <submittedName>
        <fullName evidence="5">Tandem-95 repeat protein</fullName>
    </submittedName>
</protein>
<dbReference type="InterPro" id="IPR013783">
    <property type="entry name" value="Ig-like_fold"/>
</dbReference>
<dbReference type="InterPro" id="IPR026444">
    <property type="entry name" value="Secre_tail"/>
</dbReference>
<evidence type="ECO:0000259" key="3">
    <source>
        <dbReference type="PROSITE" id="PS50268"/>
    </source>
</evidence>
<dbReference type="NCBIfam" id="TIGR04183">
    <property type="entry name" value="Por_Secre_tail"/>
    <property type="match status" value="1"/>
</dbReference>
<feature type="chain" id="PRO_5037098483" evidence="2">
    <location>
        <begin position="23"/>
        <end position="2298"/>
    </location>
</feature>
<dbReference type="SMART" id="SM00710">
    <property type="entry name" value="PbH1"/>
    <property type="match status" value="12"/>
</dbReference>
<dbReference type="GO" id="GO:0007156">
    <property type="term" value="P:homophilic cell adhesion via plasma membrane adhesion molecules"/>
    <property type="evidence" value="ECO:0007669"/>
    <property type="project" value="InterPro"/>
</dbReference>
<dbReference type="Gene3D" id="2.60.40.60">
    <property type="entry name" value="Cadherins"/>
    <property type="match status" value="1"/>
</dbReference>
<dbReference type="Proteomes" id="UP000643701">
    <property type="component" value="Unassembled WGS sequence"/>
</dbReference>
<dbReference type="InterPro" id="IPR012334">
    <property type="entry name" value="Pectin_lyas_fold"/>
</dbReference>
<dbReference type="InterPro" id="IPR036116">
    <property type="entry name" value="FN3_sf"/>
</dbReference>
<dbReference type="InterPro" id="IPR015919">
    <property type="entry name" value="Cadherin-like_sf"/>
</dbReference>
<keyword evidence="1 2" id="KW-0732">Signal</keyword>
<dbReference type="NCBIfam" id="NF012211">
    <property type="entry name" value="tand_rpt_95"/>
    <property type="match status" value="4"/>
</dbReference>
<dbReference type="Gene3D" id="2.160.20.10">
    <property type="entry name" value="Single-stranded right-handed beta-helix, Pectin lyase-like"/>
    <property type="match status" value="3"/>
</dbReference>
<keyword evidence="6" id="KW-1185">Reference proteome</keyword>
<dbReference type="SUPFAM" id="SSF51126">
    <property type="entry name" value="Pectin lyase-like"/>
    <property type="match status" value="3"/>
</dbReference>
<dbReference type="Pfam" id="PF17963">
    <property type="entry name" value="Big_9"/>
    <property type="match status" value="4"/>
</dbReference>
<feature type="domain" description="Cadherin" evidence="3">
    <location>
        <begin position="1851"/>
        <end position="1943"/>
    </location>
</feature>
<dbReference type="SUPFAM" id="SSF49313">
    <property type="entry name" value="Cadherin-like"/>
    <property type="match status" value="1"/>
</dbReference>
<dbReference type="RefSeq" id="WP_166400473.1">
    <property type="nucleotide sequence ID" value="NZ_JAANAS010000057.1"/>
</dbReference>
<accession>A0A967ADT9</accession>
<dbReference type="Gene3D" id="2.60.40.2810">
    <property type="match status" value="1"/>
</dbReference>
<dbReference type="PROSITE" id="PS50268">
    <property type="entry name" value="CADHERIN_2"/>
    <property type="match status" value="1"/>
</dbReference>
<dbReference type="Gene3D" id="2.60.40.10">
    <property type="entry name" value="Immunoglobulins"/>
    <property type="match status" value="4"/>
</dbReference>
<gene>
    <name evidence="5" type="ORF">G7034_08140</name>
</gene>
<dbReference type="InterPro" id="IPR010221">
    <property type="entry name" value="VCBS_dom"/>
</dbReference>
<name>A0A967ADT9_9FLAO</name>
<dbReference type="CDD" id="cd00063">
    <property type="entry name" value="FN3"/>
    <property type="match status" value="1"/>
</dbReference>
<feature type="signal peptide" evidence="2">
    <location>
        <begin position="1"/>
        <end position="22"/>
    </location>
</feature>
<proteinExistence type="predicted"/>
<evidence type="ECO:0000313" key="5">
    <source>
        <dbReference type="EMBL" id="NGZ90221.1"/>
    </source>
</evidence>
<dbReference type="PROSITE" id="PS50853">
    <property type="entry name" value="FN3"/>
    <property type="match status" value="1"/>
</dbReference>